<organism evidence="1 2">
    <name type="scientific">Paenibacillus sambharensis</name>
    <dbReference type="NCBI Taxonomy" id="1803190"/>
    <lineage>
        <taxon>Bacteria</taxon>
        <taxon>Bacillati</taxon>
        <taxon>Bacillota</taxon>
        <taxon>Bacilli</taxon>
        <taxon>Bacillales</taxon>
        <taxon>Paenibacillaceae</taxon>
        <taxon>Paenibacillus</taxon>
    </lineage>
</organism>
<sequence length="68" mass="7476">MRHLIFAYRNFLPLTFFRCGSIIDSVPIFFTSYSYIQPAAPAINYRIKAGAAAAVSGLFPLVKEGACT</sequence>
<keyword evidence="2" id="KW-1185">Reference proteome</keyword>
<evidence type="ECO:0000313" key="2">
    <source>
        <dbReference type="Proteomes" id="UP000249522"/>
    </source>
</evidence>
<dbReference type="AlphaFoldDB" id="A0A2W1LT31"/>
<name>A0A2W1LT31_9BACL</name>
<reference evidence="1 2" key="1">
    <citation type="submission" date="2018-06" db="EMBL/GenBank/DDBJ databases">
        <title>Paenibacillus imtechensis sp. nov.</title>
        <authorList>
            <person name="Pinnaka A.K."/>
            <person name="Singh H."/>
            <person name="Kaur M."/>
        </authorList>
    </citation>
    <scope>NUCLEOTIDE SEQUENCE [LARGE SCALE GENOMIC DNA]</scope>
    <source>
        <strain evidence="1 2">SMB1</strain>
    </source>
</reference>
<protein>
    <submittedName>
        <fullName evidence="1">Uncharacterized protein</fullName>
    </submittedName>
</protein>
<accession>A0A2W1LT31</accession>
<proteinExistence type="predicted"/>
<gene>
    <name evidence="1" type="ORF">DNH61_02050</name>
</gene>
<evidence type="ECO:0000313" key="1">
    <source>
        <dbReference type="EMBL" id="PZD97674.1"/>
    </source>
</evidence>
<dbReference type="EMBL" id="QKRB01000010">
    <property type="protein sequence ID" value="PZD97674.1"/>
    <property type="molecule type" value="Genomic_DNA"/>
</dbReference>
<comment type="caution">
    <text evidence="1">The sequence shown here is derived from an EMBL/GenBank/DDBJ whole genome shotgun (WGS) entry which is preliminary data.</text>
</comment>
<dbReference type="Proteomes" id="UP000249522">
    <property type="component" value="Unassembled WGS sequence"/>
</dbReference>